<evidence type="ECO:0000313" key="2">
    <source>
        <dbReference type="Ensembl" id="ENSPKIP00000031869.1"/>
    </source>
</evidence>
<feature type="region of interest" description="Disordered" evidence="1">
    <location>
        <begin position="538"/>
        <end position="566"/>
    </location>
</feature>
<feature type="compositionally biased region" description="Polar residues" evidence="1">
    <location>
        <begin position="58"/>
        <end position="72"/>
    </location>
</feature>
<keyword evidence="3" id="KW-1185">Reference proteome</keyword>
<accession>A0A3B3SM82</accession>
<organism evidence="2 3">
    <name type="scientific">Paramormyrops kingsleyae</name>
    <dbReference type="NCBI Taxonomy" id="1676925"/>
    <lineage>
        <taxon>Eukaryota</taxon>
        <taxon>Metazoa</taxon>
        <taxon>Chordata</taxon>
        <taxon>Craniata</taxon>
        <taxon>Vertebrata</taxon>
        <taxon>Euteleostomi</taxon>
        <taxon>Actinopterygii</taxon>
        <taxon>Neopterygii</taxon>
        <taxon>Teleostei</taxon>
        <taxon>Osteoglossocephala</taxon>
        <taxon>Osteoglossomorpha</taxon>
        <taxon>Osteoglossiformes</taxon>
        <taxon>Mormyridae</taxon>
        <taxon>Paramormyrops</taxon>
    </lineage>
</organism>
<proteinExistence type="predicted"/>
<reference evidence="2" key="1">
    <citation type="submission" date="2025-05" db="UniProtKB">
        <authorList>
            <consortium name="Ensembl"/>
        </authorList>
    </citation>
    <scope>IDENTIFICATION</scope>
</reference>
<feature type="compositionally biased region" description="Basic and acidic residues" evidence="1">
    <location>
        <begin position="550"/>
        <end position="559"/>
    </location>
</feature>
<feature type="compositionally biased region" description="Polar residues" evidence="1">
    <location>
        <begin position="80"/>
        <end position="89"/>
    </location>
</feature>
<dbReference type="InterPro" id="IPR042779">
    <property type="entry name" value="MISP/MISP3-like"/>
</dbReference>
<dbReference type="Ensembl" id="ENSPKIT00000012734.1">
    <property type="protein sequence ID" value="ENSPKIP00000031877.1"/>
    <property type="gene ID" value="ENSPKIG00000012191.1"/>
</dbReference>
<evidence type="ECO:0000256" key="1">
    <source>
        <dbReference type="SAM" id="MobiDB-lite"/>
    </source>
</evidence>
<dbReference type="GeneTree" id="ENSGT00940000154739"/>
<dbReference type="Proteomes" id="UP000261540">
    <property type="component" value="Unplaced"/>
</dbReference>
<evidence type="ECO:0000313" key="3">
    <source>
        <dbReference type="Proteomes" id="UP000261540"/>
    </source>
</evidence>
<sequence>MQEDQISMPSHQAPATQAPPSPQEGAPSRPLMESMPKKWVMQPLSPRLEPADLRTVLCSSGEESSWDSTWTCSERRGLNDSLTSVTLQETESDNDVFERPWKVQVSEGSYSKDHHPSSPTSISSDSSSGTWHGFYSFMGEDVEKTEAWMVSPERQNKLATLKEANGFKLQAYSEKKPEKLFQDGEEDSFSQVAAVPAIVQDDLEQVQQRLEIIHSQAPKRKPVDIEQWEALEDLDLSNPPQRVLDGLSLYYSPSRADRETAKAEPGAIDTEKINFNIARQQFLTMEQSRSNLFQNVPQEPYQSANKERPPQAEGGLVMLRRHGYESLTGEKPIRSQNQESYSIRNDLFDNKCVTVYTSEETTANQSCCDEKLGCGSMLPPGHVSDQYAFMGQEYGQEPQPLDEAETPIEKEIRLAQEREESLRRERGIKHTNLKEMVEIKTKPFLSRTGPIGTPTKARDKGRVSFFLQREIELESQREEKLHHQGRASSLYNDGAPQELGDRMEVIEQQADEVPVTPPKTSITGNHLDAMQIKTGAEEALRTPDCSTPAEWRRDSKTEDVLSPCCPHRHPEETAQWILDNRSVQNSYSPSPSTPSTPTDLRLLWPSLTGRYIVPQAGSHEKFSLRPRKVDTPEAILKEIEQDIKREEELRLLRGGGSLAQLHDEGLDNVDKRAPSTGTTLMSPEAQPGKSWPGLSSPWGLRATQATLVTTKASSALPPPSVPSFPSIPVVTAQPWSSSWQDSPSPARVHAQKPQTMRSGAGGAVAQKGLTETLLGDMEDRSPRLKLEESVVSGKGGLCSVLYSSVSQSKMGTVCGSLKNRMRNTAVQGQRSFTHYIFTSVSH</sequence>
<name>A0A3B3SM82_9TELE</name>
<feature type="compositionally biased region" description="Low complexity" evidence="1">
    <location>
        <begin position="117"/>
        <end position="128"/>
    </location>
</feature>
<dbReference type="PANTHER" id="PTHR18839">
    <property type="entry name" value="MITOTIC INTERACTOR AND SUBSTRATE OF PLK1 MISP FAMILY MEMBER"/>
    <property type="match status" value="1"/>
</dbReference>
<dbReference type="Ensembl" id="ENSPKIT00000012726.1">
    <property type="protein sequence ID" value="ENSPKIP00000031869.1"/>
    <property type="gene ID" value="ENSPKIG00000012191.1"/>
</dbReference>
<dbReference type="PANTHER" id="PTHR18839:SF0">
    <property type="entry name" value="MITOTIC INTERACTOR AND SUBSTRATE OF PLK1 ISOFORM X1-RELATED"/>
    <property type="match status" value="1"/>
</dbReference>
<feature type="region of interest" description="Disordered" evidence="1">
    <location>
        <begin position="58"/>
        <end position="128"/>
    </location>
</feature>
<feature type="region of interest" description="Disordered" evidence="1">
    <location>
        <begin position="1"/>
        <end position="38"/>
    </location>
</feature>
<feature type="region of interest" description="Disordered" evidence="1">
    <location>
        <begin position="476"/>
        <end position="496"/>
    </location>
</feature>
<feature type="region of interest" description="Disordered" evidence="1">
    <location>
        <begin position="673"/>
        <end position="692"/>
    </location>
</feature>
<protein>
    <submittedName>
        <fullName evidence="2">Uncharacterized protein</fullName>
    </submittedName>
</protein>
<dbReference type="AlphaFoldDB" id="A0A3B3SM82"/>